<dbReference type="AlphaFoldDB" id="B4RH10"/>
<keyword evidence="3" id="KW-1185">Reference proteome</keyword>
<dbReference type="GO" id="GO:0016853">
    <property type="term" value="F:isomerase activity"/>
    <property type="evidence" value="ECO:0007669"/>
    <property type="project" value="UniProtKB-KW"/>
</dbReference>
<organism evidence="2 3">
    <name type="scientific">Phenylobacterium zucineum (strain HLK1)</name>
    <dbReference type="NCBI Taxonomy" id="450851"/>
    <lineage>
        <taxon>Bacteria</taxon>
        <taxon>Pseudomonadati</taxon>
        <taxon>Pseudomonadota</taxon>
        <taxon>Alphaproteobacteria</taxon>
        <taxon>Caulobacterales</taxon>
        <taxon>Caulobacteraceae</taxon>
        <taxon>Phenylobacterium</taxon>
    </lineage>
</organism>
<dbReference type="RefSeq" id="WP_012523096.1">
    <property type="nucleotide sequence ID" value="NC_011144.1"/>
</dbReference>
<evidence type="ECO:0000313" key="3">
    <source>
        <dbReference type="Proteomes" id="UP000001868"/>
    </source>
</evidence>
<dbReference type="Pfam" id="PF00378">
    <property type="entry name" value="ECH_1"/>
    <property type="match status" value="1"/>
</dbReference>
<keyword evidence="2" id="KW-0413">Isomerase</keyword>
<proteinExistence type="inferred from homology"/>
<dbReference type="Proteomes" id="UP000001868">
    <property type="component" value="Chromosome"/>
</dbReference>
<protein>
    <submittedName>
        <fullName evidence="2">Enoyl-CoA hydratase/isomerase family protein</fullName>
    </submittedName>
</protein>
<comment type="similarity">
    <text evidence="1">Belongs to the enoyl-CoA hydratase/isomerase family.</text>
</comment>
<gene>
    <name evidence="2" type="ordered locus">PHZ_c2549</name>
</gene>
<evidence type="ECO:0000256" key="1">
    <source>
        <dbReference type="ARBA" id="ARBA00005254"/>
    </source>
</evidence>
<dbReference type="Gene3D" id="1.10.12.10">
    <property type="entry name" value="Lyase 2-enoyl-coa Hydratase, Chain A, domain 2"/>
    <property type="match status" value="1"/>
</dbReference>
<reference evidence="2 3" key="1">
    <citation type="journal article" date="2008" name="BMC Genomics">
        <title>Complete genome of Phenylobacterium zucineum - a novel facultative intracellular bacterium isolated from human erythroleukemia cell line K562.</title>
        <authorList>
            <person name="Luo Y."/>
            <person name="Xu X."/>
            <person name="Ding Z."/>
            <person name="Liu Z."/>
            <person name="Zhang B."/>
            <person name="Yan Z."/>
            <person name="Sun J."/>
            <person name="Hu S."/>
            <person name="Hu X."/>
        </authorList>
    </citation>
    <scope>NUCLEOTIDE SEQUENCE [LARGE SCALE GENOMIC DNA]</scope>
    <source>
        <strain evidence="2 3">HLK1</strain>
    </source>
</reference>
<accession>B4RH10</accession>
<dbReference type="InterPro" id="IPR029045">
    <property type="entry name" value="ClpP/crotonase-like_dom_sf"/>
</dbReference>
<dbReference type="OrthoDB" id="9807606at2"/>
<dbReference type="eggNOG" id="COG1024">
    <property type="taxonomic scope" value="Bacteria"/>
</dbReference>
<dbReference type="InterPro" id="IPR014748">
    <property type="entry name" value="Enoyl-CoA_hydra_C"/>
</dbReference>
<dbReference type="KEGG" id="pzu:PHZ_c2549"/>
<dbReference type="EMBL" id="CP000747">
    <property type="protein sequence ID" value="ACG78958.1"/>
    <property type="molecule type" value="Genomic_DNA"/>
</dbReference>
<evidence type="ECO:0000313" key="2">
    <source>
        <dbReference type="EMBL" id="ACG78958.1"/>
    </source>
</evidence>
<dbReference type="STRING" id="450851.PHZ_c2549"/>
<sequence>MSADVLLDRPAPRVARITLNTPETRNAASPGRTKLLRQLFDQALDDETVGAVVFTGAGGNFASGGNVKGFGTREPIEFLGSVRQAQALLRRVLQGDKPVVAAVEGFAAGAGVGMACMCDVIVADANTRFVFPFTRIGMVPDLGLHYTLGQRIGPARARRIMLLAQTLDGPDAERLGLVDELATAGQVQERALELAQQLAAGPPAAMASLRRGFYVAAAALESVLEYEAAAMAIAVTGHESREGVAAFLEKRPPRFS</sequence>
<dbReference type="HOGENOM" id="CLU_009834_7_2_5"/>
<dbReference type="InterPro" id="IPR001753">
    <property type="entry name" value="Enoyl-CoA_hydra/iso"/>
</dbReference>
<dbReference type="PANTHER" id="PTHR43459">
    <property type="entry name" value="ENOYL-COA HYDRATASE"/>
    <property type="match status" value="1"/>
</dbReference>
<dbReference type="SUPFAM" id="SSF52096">
    <property type="entry name" value="ClpP/crotonase"/>
    <property type="match status" value="1"/>
</dbReference>
<dbReference type="CDD" id="cd06558">
    <property type="entry name" value="crotonase-like"/>
    <property type="match status" value="1"/>
</dbReference>
<name>B4RH10_PHEZH</name>
<dbReference type="PANTHER" id="PTHR43459:SF1">
    <property type="entry name" value="EG:BACN32G11.4 PROTEIN"/>
    <property type="match status" value="1"/>
</dbReference>
<dbReference type="Gene3D" id="3.90.226.10">
    <property type="entry name" value="2-enoyl-CoA Hydratase, Chain A, domain 1"/>
    <property type="match status" value="1"/>
</dbReference>